<dbReference type="AlphaFoldDB" id="A0A059G6U6"/>
<dbReference type="InterPro" id="IPR009057">
    <property type="entry name" value="Homeodomain-like_sf"/>
</dbReference>
<dbReference type="InterPro" id="IPR050109">
    <property type="entry name" value="HTH-type_TetR-like_transc_reg"/>
</dbReference>
<dbReference type="PANTHER" id="PTHR30055:SF226">
    <property type="entry name" value="HTH-TYPE TRANSCRIPTIONAL REGULATOR PKSA"/>
    <property type="match status" value="1"/>
</dbReference>
<keyword evidence="5" id="KW-1185">Reference proteome</keyword>
<dbReference type="Pfam" id="PF17918">
    <property type="entry name" value="TetR_C_15"/>
    <property type="match status" value="1"/>
</dbReference>
<accession>A0A059G6U6</accession>
<evidence type="ECO:0000313" key="5">
    <source>
        <dbReference type="Proteomes" id="UP000024942"/>
    </source>
</evidence>
<keyword evidence="1 2" id="KW-0238">DNA-binding</keyword>
<dbReference type="Gene3D" id="1.10.357.10">
    <property type="entry name" value="Tetracycline Repressor, domain 2"/>
    <property type="match status" value="1"/>
</dbReference>
<organism evidence="4 5">
    <name type="scientific">Hyphomonas oceanitis SCH89</name>
    <dbReference type="NCBI Taxonomy" id="1280953"/>
    <lineage>
        <taxon>Bacteria</taxon>
        <taxon>Pseudomonadati</taxon>
        <taxon>Pseudomonadota</taxon>
        <taxon>Alphaproteobacteria</taxon>
        <taxon>Hyphomonadales</taxon>
        <taxon>Hyphomonadaceae</taxon>
        <taxon>Hyphomonas</taxon>
    </lineage>
</organism>
<dbReference type="GO" id="GO:0003700">
    <property type="term" value="F:DNA-binding transcription factor activity"/>
    <property type="evidence" value="ECO:0007669"/>
    <property type="project" value="TreeGrafter"/>
</dbReference>
<gene>
    <name evidence="4" type="ORF">HOC_11588</name>
</gene>
<dbReference type="PANTHER" id="PTHR30055">
    <property type="entry name" value="HTH-TYPE TRANSCRIPTIONAL REGULATOR RUTR"/>
    <property type="match status" value="1"/>
</dbReference>
<dbReference type="InterPro" id="IPR041669">
    <property type="entry name" value="TetR_C_15"/>
</dbReference>
<dbReference type="SUPFAM" id="SSF46689">
    <property type="entry name" value="Homeodomain-like"/>
    <property type="match status" value="1"/>
</dbReference>
<evidence type="ECO:0000259" key="3">
    <source>
        <dbReference type="PROSITE" id="PS50977"/>
    </source>
</evidence>
<feature type="domain" description="HTH tetR-type" evidence="3">
    <location>
        <begin position="1"/>
        <end position="59"/>
    </location>
</feature>
<dbReference type="PRINTS" id="PR00455">
    <property type="entry name" value="HTHTETR"/>
</dbReference>
<feature type="DNA-binding region" description="H-T-H motif" evidence="2">
    <location>
        <begin position="22"/>
        <end position="41"/>
    </location>
</feature>
<dbReference type="Proteomes" id="UP000024942">
    <property type="component" value="Unassembled WGS sequence"/>
</dbReference>
<dbReference type="GO" id="GO:0000976">
    <property type="term" value="F:transcription cis-regulatory region binding"/>
    <property type="evidence" value="ECO:0007669"/>
    <property type="project" value="TreeGrafter"/>
</dbReference>
<protein>
    <submittedName>
        <fullName evidence="4">TetR family transcriptional regulator</fullName>
    </submittedName>
</protein>
<evidence type="ECO:0000256" key="2">
    <source>
        <dbReference type="PROSITE-ProRule" id="PRU00335"/>
    </source>
</evidence>
<dbReference type="EMBL" id="ARYL01000016">
    <property type="protein sequence ID" value="KDA02203.1"/>
    <property type="molecule type" value="Genomic_DNA"/>
</dbReference>
<dbReference type="InterPro" id="IPR001647">
    <property type="entry name" value="HTH_TetR"/>
</dbReference>
<dbReference type="PROSITE" id="PS50977">
    <property type="entry name" value="HTH_TETR_2"/>
    <property type="match status" value="1"/>
</dbReference>
<dbReference type="STRING" id="1280953.HOC_11588"/>
<reference evidence="4 5" key="1">
    <citation type="journal article" date="2014" name="Antonie Van Leeuwenhoek">
        <title>Hyphomonas beringensis sp. nov. and Hyphomonas chukchiensis sp. nov., isolated from surface seawater of the Bering Sea and Chukchi Sea.</title>
        <authorList>
            <person name="Li C."/>
            <person name="Lai Q."/>
            <person name="Li G."/>
            <person name="Dong C."/>
            <person name="Wang J."/>
            <person name="Liao Y."/>
            <person name="Shao Z."/>
        </authorList>
    </citation>
    <scope>NUCLEOTIDE SEQUENCE [LARGE SCALE GENOMIC DNA]</scope>
    <source>
        <strain evidence="4 5">SCH89</strain>
    </source>
</reference>
<evidence type="ECO:0000256" key="1">
    <source>
        <dbReference type="ARBA" id="ARBA00023125"/>
    </source>
</evidence>
<dbReference type="Pfam" id="PF00440">
    <property type="entry name" value="TetR_N"/>
    <property type="match status" value="1"/>
</dbReference>
<proteinExistence type="predicted"/>
<sequence length="179" mass="19605">MFNDILEASARIIEKEELTAVTTNTVAEAAGVSIGSLYQYFPNLAAILAELTLRERGILMDNVNRVALEFDSAPLEETLLALIEVAVAHQLARPRLARTLDYLEDSLNLFDETVQIGDEIRAAVASLLRRYDYPLADQAAADLVAMSKGMIDAAGRTGETDSKALSLRVKRATLGYLKY</sequence>
<dbReference type="PATRIC" id="fig|1280953.3.peg.2337"/>
<comment type="caution">
    <text evidence="4">The sequence shown here is derived from an EMBL/GenBank/DDBJ whole genome shotgun (WGS) entry which is preliminary data.</text>
</comment>
<name>A0A059G6U6_9PROT</name>
<evidence type="ECO:0000313" key="4">
    <source>
        <dbReference type="EMBL" id="KDA02203.1"/>
    </source>
</evidence>
<dbReference type="eggNOG" id="COG1309">
    <property type="taxonomic scope" value="Bacteria"/>
</dbReference>